<dbReference type="SUPFAM" id="SSF49562">
    <property type="entry name" value="C2 domain (Calcium/lipid-binding domain, CaLB)"/>
    <property type="match status" value="1"/>
</dbReference>
<reference evidence="3" key="1">
    <citation type="journal article" date="2020" name="Stud. Mycol.">
        <title>101 Dothideomycetes genomes: a test case for predicting lifestyles and emergence of pathogens.</title>
        <authorList>
            <person name="Haridas S."/>
            <person name="Albert R."/>
            <person name="Binder M."/>
            <person name="Bloem J."/>
            <person name="Labutti K."/>
            <person name="Salamov A."/>
            <person name="Andreopoulos B."/>
            <person name="Baker S."/>
            <person name="Barry K."/>
            <person name="Bills G."/>
            <person name="Bluhm B."/>
            <person name="Cannon C."/>
            <person name="Castanera R."/>
            <person name="Culley D."/>
            <person name="Daum C."/>
            <person name="Ezra D."/>
            <person name="Gonzalez J."/>
            <person name="Henrissat B."/>
            <person name="Kuo A."/>
            <person name="Liang C."/>
            <person name="Lipzen A."/>
            <person name="Lutzoni F."/>
            <person name="Magnuson J."/>
            <person name="Mondo S."/>
            <person name="Nolan M."/>
            <person name="Ohm R."/>
            <person name="Pangilinan J."/>
            <person name="Park H.-J."/>
            <person name="Ramirez L."/>
            <person name="Alfaro M."/>
            <person name="Sun H."/>
            <person name="Tritt A."/>
            <person name="Yoshinaga Y."/>
            <person name="Zwiers L.-H."/>
            <person name="Turgeon B."/>
            <person name="Goodwin S."/>
            <person name="Spatafora J."/>
            <person name="Crous P."/>
            <person name="Grigoriev I."/>
        </authorList>
    </citation>
    <scope>NUCLEOTIDE SEQUENCE</scope>
    <source>
        <strain evidence="3">CBS 207.26</strain>
    </source>
</reference>
<keyword evidence="4" id="KW-1185">Reference proteome</keyword>
<feature type="region of interest" description="Disordered" evidence="1">
    <location>
        <begin position="984"/>
        <end position="1003"/>
    </location>
</feature>
<dbReference type="SMART" id="SM00239">
    <property type="entry name" value="C2"/>
    <property type="match status" value="1"/>
</dbReference>
<feature type="compositionally biased region" description="Basic and acidic residues" evidence="1">
    <location>
        <begin position="805"/>
        <end position="842"/>
    </location>
</feature>
<feature type="compositionally biased region" description="Basic and acidic residues" evidence="1">
    <location>
        <begin position="767"/>
        <end position="779"/>
    </location>
</feature>
<feature type="region of interest" description="Disordered" evidence="1">
    <location>
        <begin position="157"/>
        <end position="781"/>
    </location>
</feature>
<feature type="compositionally biased region" description="Basic residues" evidence="1">
    <location>
        <begin position="992"/>
        <end position="1003"/>
    </location>
</feature>
<feature type="compositionally biased region" description="Polar residues" evidence="1">
    <location>
        <begin position="347"/>
        <end position="373"/>
    </location>
</feature>
<dbReference type="Pfam" id="PF00168">
    <property type="entry name" value="C2"/>
    <property type="match status" value="1"/>
</dbReference>
<dbReference type="EMBL" id="ML994630">
    <property type="protein sequence ID" value="KAF2186172.1"/>
    <property type="molecule type" value="Genomic_DNA"/>
</dbReference>
<dbReference type="AlphaFoldDB" id="A0A6A6E5Y6"/>
<gene>
    <name evidence="3" type="ORF">K469DRAFT_687179</name>
</gene>
<dbReference type="PROSITE" id="PS50004">
    <property type="entry name" value="C2"/>
    <property type="match status" value="1"/>
</dbReference>
<evidence type="ECO:0000259" key="2">
    <source>
        <dbReference type="PROSITE" id="PS50004"/>
    </source>
</evidence>
<dbReference type="InterPro" id="IPR037791">
    <property type="entry name" value="C2_fungal_Inn1"/>
</dbReference>
<feature type="compositionally biased region" description="Basic and acidic residues" evidence="1">
    <location>
        <begin position="380"/>
        <end position="391"/>
    </location>
</feature>
<feature type="region of interest" description="Disordered" evidence="1">
    <location>
        <begin position="796"/>
        <end position="842"/>
    </location>
</feature>
<sequence>MATKLSKMGALGGMHTAGIYSDMTVDGPEIGTLVVIVDRAKNLPNRRTMGKQDPYCAARLGKEAKKTETDKRGGQTPKWDQELRFTVHDSPDYHNLKVSVFNDDKKTELIGEAWVSLENVLTPGGGQSDTWHGLNCKGKYAGEIRIELTYYDTRPKVEKTPAEKKQTARPGGAEGQSPSVSGPRESMPVKRRPLPSDPAGTSPSPAATPAEHRGLSGPQPGPRSYPTPPRQQQVPNRSNEYTPTHQRRSYHPDSHAQSVECRRPLPDASPMNHNLPTSSHNTPQNQHRAARDVGHDAYSPANNPTPPNPHTPQFNEDGFDMSYTAPKPYEVRPIDPLPSHPRDAGNRTMSQNDFRSSHGHSQSHVELQHTQSAPVVPTHHTYDPEPARRDPYPSQSDDYLAGRSPQHPDDYHQMHNSYQELPHHVEPLRPHSNHSRGIDYGNNQMTLHNPYTAENSYVESQPPYDPFSSHGRPSSSMQPTVEDEDDIPPPPPVHRSSASTVTHHHQQLPPNYHGDAPAPLNLSRYREEPSRGYDSPPQPYGMNEYSAPPSGERRYIHPRPSMSPQPTSRPESRDTMAPSPLRHETSPIPSSLVAGYDPSRPDNRMSVRADPRESGSYQSPSYEASLHQRHLSESDYRTPPQYETPPRPHPLTHQQALSSADSPSYYHHSSPQEPQRTSSFPDAAPMIKPRAVSPANTHSPVDNRMSRPPARSMPTRKSVSPRPPPSNAESSDRRLSRVPFNPDSFDVLNPTVSRNSNMDANGVTENGEDRRGSNTEVNDKGQIVTFSGRVIDASDHLPLDSWAPEPERKGPQKDRPVRERVGLNGARDIEAARQRERERKERDRIRNAVNVSIGANGSPSTALVTSRHNFGNSSPVGSGGTIVLADPDVTPGSGGRNRLQKRNQRPVSSFVTPSHTSPSNIPVPNSHVLRERENLGGYGGSPGYGAGNRHSVAAPPIPAKIPLGASDGVQSEDMTALSLELQTIDIGPGSGGRHRGTARRRYG</sequence>
<feature type="region of interest" description="Disordered" evidence="1">
    <location>
        <begin position="891"/>
        <end position="925"/>
    </location>
</feature>
<dbReference type="InterPro" id="IPR035892">
    <property type="entry name" value="C2_domain_sf"/>
</dbReference>
<feature type="compositionally biased region" description="Polar residues" evidence="1">
    <location>
        <begin position="652"/>
        <end position="680"/>
    </location>
</feature>
<name>A0A6A6E5Y6_9PEZI</name>
<feature type="compositionally biased region" description="Basic and acidic residues" evidence="1">
    <location>
        <begin position="157"/>
        <end position="166"/>
    </location>
</feature>
<evidence type="ECO:0000313" key="4">
    <source>
        <dbReference type="Proteomes" id="UP000800200"/>
    </source>
</evidence>
<feature type="compositionally biased region" description="Basic and acidic residues" evidence="1">
    <location>
        <begin position="599"/>
        <end position="613"/>
    </location>
</feature>
<accession>A0A6A6E5Y6</accession>
<dbReference type="PANTHER" id="PTHR47052">
    <property type="entry name" value="CONSERVED SERINE PROLINE-RICH PROTEIN (AFU_ORTHOLOGUE AFUA_2G01790)"/>
    <property type="match status" value="1"/>
</dbReference>
<evidence type="ECO:0000313" key="3">
    <source>
        <dbReference type="EMBL" id="KAF2186172.1"/>
    </source>
</evidence>
<organism evidence="3 4">
    <name type="scientific">Zopfia rhizophila CBS 207.26</name>
    <dbReference type="NCBI Taxonomy" id="1314779"/>
    <lineage>
        <taxon>Eukaryota</taxon>
        <taxon>Fungi</taxon>
        <taxon>Dikarya</taxon>
        <taxon>Ascomycota</taxon>
        <taxon>Pezizomycotina</taxon>
        <taxon>Dothideomycetes</taxon>
        <taxon>Dothideomycetes incertae sedis</taxon>
        <taxon>Zopfiaceae</taxon>
        <taxon>Zopfia</taxon>
    </lineage>
</organism>
<evidence type="ECO:0000256" key="1">
    <source>
        <dbReference type="SAM" id="MobiDB-lite"/>
    </source>
</evidence>
<dbReference type="PANTHER" id="PTHR47052:SF3">
    <property type="entry name" value="INGRESSION PROTEIN 1"/>
    <property type="match status" value="1"/>
</dbReference>
<dbReference type="Gene3D" id="2.60.40.150">
    <property type="entry name" value="C2 domain"/>
    <property type="match status" value="1"/>
</dbReference>
<feature type="compositionally biased region" description="Basic and acidic residues" evidence="1">
    <location>
        <begin position="250"/>
        <end position="265"/>
    </location>
</feature>
<dbReference type="InterPro" id="IPR000008">
    <property type="entry name" value="C2_dom"/>
</dbReference>
<protein>
    <recommendedName>
        <fullName evidence="2">C2 domain-containing protein</fullName>
    </recommendedName>
</protein>
<feature type="domain" description="C2" evidence="2">
    <location>
        <begin position="10"/>
        <end position="132"/>
    </location>
</feature>
<dbReference type="OrthoDB" id="270970at2759"/>
<feature type="compositionally biased region" description="Polar residues" evidence="1">
    <location>
        <begin position="905"/>
        <end position="923"/>
    </location>
</feature>
<feature type="compositionally biased region" description="Low complexity" evidence="1">
    <location>
        <begin position="197"/>
        <end position="209"/>
    </location>
</feature>
<feature type="compositionally biased region" description="Polar residues" evidence="1">
    <location>
        <begin position="750"/>
        <end position="759"/>
    </location>
</feature>
<proteinExistence type="predicted"/>
<feature type="compositionally biased region" description="Polar residues" evidence="1">
    <location>
        <begin position="230"/>
        <end position="244"/>
    </location>
</feature>
<dbReference type="Proteomes" id="UP000800200">
    <property type="component" value="Unassembled WGS sequence"/>
</dbReference>
<feature type="compositionally biased region" description="Polar residues" evidence="1">
    <location>
        <begin position="271"/>
        <end position="287"/>
    </location>
</feature>
<feature type="compositionally biased region" description="Polar residues" evidence="1">
    <location>
        <begin position="441"/>
        <end position="459"/>
    </location>
</feature>
<dbReference type="InterPro" id="IPR052981">
    <property type="entry name" value="Ingression_C2_domain"/>
</dbReference>
<feature type="compositionally biased region" description="Pro residues" evidence="1">
    <location>
        <begin position="219"/>
        <end position="229"/>
    </location>
</feature>
<dbReference type="CDD" id="cd08681">
    <property type="entry name" value="C2_fungal_Inn1p-like"/>
    <property type="match status" value="1"/>
</dbReference>